<comment type="subunit">
    <text evidence="6">Homodimer.</text>
</comment>
<evidence type="ECO:0000256" key="5">
    <source>
        <dbReference type="ARBA" id="ARBA00023014"/>
    </source>
</evidence>
<feature type="region of interest" description="Disordered" evidence="7">
    <location>
        <begin position="1"/>
        <end position="24"/>
    </location>
</feature>
<dbReference type="GO" id="GO:0046872">
    <property type="term" value="F:metal ion binding"/>
    <property type="evidence" value="ECO:0007669"/>
    <property type="project" value="UniProtKB-KW"/>
</dbReference>
<keyword evidence="4 6" id="KW-0408">Iron</keyword>
<dbReference type="GO" id="GO:0051539">
    <property type="term" value="F:4 iron, 4 sulfur cluster binding"/>
    <property type="evidence" value="ECO:0007669"/>
    <property type="project" value="TreeGrafter"/>
</dbReference>
<dbReference type="SUPFAM" id="SSF52540">
    <property type="entry name" value="P-loop containing nucleoside triphosphate hydrolases"/>
    <property type="match status" value="1"/>
</dbReference>
<dbReference type="InterPro" id="IPR044304">
    <property type="entry name" value="NUBPL-like"/>
</dbReference>
<reference evidence="8" key="1">
    <citation type="journal article" date="2020" name="mSystems">
        <title>Genome- and Community-Level Interaction Insights into Carbon Utilization and Element Cycling Functions of Hydrothermarchaeota in Hydrothermal Sediment.</title>
        <authorList>
            <person name="Zhou Z."/>
            <person name="Liu Y."/>
            <person name="Xu W."/>
            <person name="Pan J."/>
            <person name="Luo Z.H."/>
            <person name="Li M."/>
        </authorList>
    </citation>
    <scope>NUCLEOTIDE SEQUENCE [LARGE SCALE GENOMIC DNA]</scope>
    <source>
        <strain evidence="8">SpSt-885</strain>
    </source>
</reference>
<evidence type="ECO:0000256" key="2">
    <source>
        <dbReference type="ARBA" id="ARBA00022741"/>
    </source>
</evidence>
<comment type="similarity">
    <text evidence="6">Belongs to the Mrp/NBP35 ATP-binding proteins family.</text>
</comment>
<accession>A0A7J3SNI6</accession>
<dbReference type="InterPro" id="IPR019591">
    <property type="entry name" value="Mrp/NBP35_ATP-bd"/>
</dbReference>
<dbReference type="CDD" id="cd02037">
    <property type="entry name" value="Mrp_NBP35"/>
    <property type="match status" value="1"/>
</dbReference>
<evidence type="ECO:0000313" key="8">
    <source>
        <dbReference type="EMBL" id="HGZ60795.1"/>
    </source>
</evidence>
<keyword evidence="2 6" id="KW-0547">Nucleotide-binding</keyword>
<dbReference type="GO" id="GO:0016226">
    <property type="term" value="P:iron-sulfur cluster assembly"/>
    <property type="evidence" value="ECO:0007669"/>
    <property type="project" value="InterPro"/>
</dbReference>
<dbReference type="HAMAP" id="MF_02040">
    <property type="entry name" value="Mrp_NBP35"/>
    <property type="match status" value="1"/>
</dbReference>
<protein>
    <recommendedName>
        <fullName evidence="6">Iron-sulfur cluster carrier protein</fullName>
    </recommendedName>
</protein>
<dbReference type="EMBL" id="DTLS01000181">
    <property type="protein sequence ID" value="HGZ60795.1"/>
    <property type="molecule type" value="Genomic_DNA"/>
</dbReference>
<evidence type="ECO:0000256" key="4">
    <source>
        <dbReference type="ARBA" id="ARBA00023004"/>
    </source>
</evidence>
<sequence length="297" mass="33032">MSGQKKDLRIRSTSPSKAKDSSQGKNEIDLYIDMMRDRLSRIPAKIMVMSGKGGVGKTFISVSLAQYLRKMGYRVALYDADETGASVPFFLGERKAEIYADEETGELIPHLTYDGIQLMSVEPLLTDKSTPLIWMGSLRTKFILQTLALTRWDEPHIMVMDLPPGTGDEVITLASYVPPSRYSLIVTTPGKLAVAIVRKAVVFSRKMDIPIMGLVENMAYYRCPDGTKLEVLGESSADVMVKEYNVEVLARIPLDESIRRAHDEGVPVYEIAKDSDINKELEKLATEVAKRAGLPNL</sequence>
<dbReference type="GO" id="GO:0005524">
    <property type="term" value="F:ATP binding"/>
    <property type="evidence" value="ECO:0007669"/>
    <property type="project" value="UniProtKB-UniRule"/>
</dbReference>
<dbReference type="InterPro" id="IPR033756">
    <property type="entry name" value="YlxH/NBP35"/>
</dbReference>
<feature type="binding site" evidence="6">
    <location>
        <begin position="51"/>
        <end position="58"/>
    </location>
    <ligand>
        <name>ATP</name>
        <dbReference type="ChEBI" id="CHEBI:30616"/>
    </ligand>
</feature>
<evidence type="ECO:0000256" key="3">
    <source>
        <dbReference type="ARBA" id="ARBA00022840"/>
    </source>
</evidence>
<keyword evidence="1 6" id="KW-0479">Metal-binding</keyword>
<comment type="function">
    <text evidence="6">Binds and transfers iron-sulfur (Fe-S) clusters to target apoproteins. Can hydrolyze ATP.</text>
</comment>
<dbReference type="AlphaFoldDB" id="A0A7J3SNI6"/>
<keyword evidence="5 6" id="KW-0411">Iron-sulfur</keyword>
<feature type="compositionally biased region" description="Basic and acidic residues" evidence="7">
    <location>
        <begin position="1"/>
        <end position="10"/>
    </location>
</feature>
<dbReference type="GO" id="GO:0016887">
    <property type="term" value="F:ATP hydrolysis activity"/>
    <property type="evidence" value="ECO:0007669"/>
    <property type="project" value="UniProtKB-UniRule"/>
</dbReference>
<keyword evidence="6" id="KW-0378">Hydrolase</keyword>
<evidence type="ECO:0000256" key="6">
    <source>
        <dbReference type="HAMAP-Rule" id="MF_02040"/>
    </source>
</evidence>
<name>A0A7J3SNI6_9CREN</name>
<dbReference type="PANTHER" id="PTHR42961">
    <property type="entry name" value="IRON-SULFUR PROTEIN NUBPL"/>
    <property type="match status" value="1"/>
</dbReference>
<comment type="caution">
    <text evidence="8">The sequence shown here is derived from an EMBL/GenBank/DDBJ whole genome shotgun (WGS) entry which is preliminary data.</text>
</comment>
<organism evidence="8">
    <name type="scientific">Fervidicoccus fontis</name>
    <dbReference type="NCBI Taxonomy" id="683846"/>
    <lineage>
        <taxon>Archaea</taxon>
        <taxon>Thermoproteota</taxon>
        <taxon>Thermoprotei</taxon>
        <taxon>Fervidicoccales</taxon>
        <taxon>Fervidicoccaceae</taxon>
        <taxon>Fervidicoccus</taxon>
    </lineage>
</organism>
<evidence type="ECO:0000256" key="7">
    <source>
        <dbReference type="SAM" id="MobiDB-lite"/>
    </source>
</evidence>
<proteinExistence type="inferred from homology"/>
<keyword evidence="3 6" id="KW-0067">ATP-binding</keyword>
<dbReference type="PANTHER" id="PTHR42961:SF2">
    <property type="entry name" value="IRON-SULFUR PROTEIN NUBPL"/>
    <property type="match status" value="1"/>
</dbReference>
<gene>
    <name evidence="8" type="ORF">ENW83_06340</name>
</gene>
<dbReference type="Pfam" id="PF10609">
    <property type="entry name" value="ParA"/>
    <property type="match status" value="1"/>
</dbReference>
<dbReference type="Gene3D" id="3.40.50.300">
    <property type="entry name" value="P-loop containing nucleotide triphosphate hydrolases"/>
    <property type="match status" value="1"/>
</dbReference>
<dbReference type="GO" id="GO:0140663">
    <property type="term" value="F:ATP-dependent FeS chaperone activity"/>
    <property type="evidence" value="ECO:0007669"/>
    <property type="project" value="InterPro"/>
</dbReference>
<evidence type="ECO:0000256" key="1">
    <source>
        <dbReference type="ARBA" id="ARBA00022723"/>
    </source>
</evidence>
<dbReference type="InterPro" id="IPR027417">
    <property type="entry name" value="P-loop_NTPase"/>
</dbReference>